<evidence type="ECO:0000256" key="2">
    <source>
        <dbReference type="ARBA" id="ARBA00023015"/>
    </source>
</evidence>
<proteinExistence type="inferred from homology"/>
<dbReference type="SUPFAM" id="SSF88659">
    <property type="entry name" value="Sigma3 and sigma4 domains of RNA polymerase sigma factors"/>
    <property type="match status" value="1"/>
</dbReference>
<organism evidence="8 9">
    <name type="scientific">Alicyclobacillus dauci</name>
    <dbReference type="NCBI Taxonomy" id="1475485"/>
    <lineage>
        <taxon>Bacteria</taxon>
        <taxon>Bacillati</taxon>
        <taxon>Bacillota</taxon>
        <taxon>Bacilli</taxon>
        <taxon>Bacillales</taxon>
        <taxon>Alicyclobacillaceae</taxon>
        <taxon>Alicyclobacillus</taxon>
    </lineage>
</organism>
<dbReference type="InterPro" id="IPR014284">
    <property type="entry name" value="RNA_pol_sigma-70_dom"/>
</dbReference>
<evidence type="ECO:0000256" key="5">
    <source>
        <dbReference type="ARBA" id="ARBA00023163"/>
    </source>
</evidence>
<protein>
    <submittedName>
        <fullName evidence="8">RNA polymerase sigma factor</fullName>
    </submittedName>
</protein>
<dbReference type="InterPro" id="IPR013249">
    <property type="entry name" value="RNA_pol_sigma70_r4_t2"/>
</dbReference>
<dbReference type="InterPro" id="IPR007627">
    <property type="entry name" value="RNA_pol_sigma70_r2"/>
</dbReference>
<evidence type="ECO:0000259" key="7">
    <source>
        <dbReference type="Pfam" id="PF08281"/>
    </source>
</evidence>
<dbReference type="InterPro" id="IPR013324">
    <property type="entry name" value="RNA_pol_sigma_r3/r4-like"/>
</dbReference>
<dbReference type="SUPFAM" id="SSF88946">
    <property type="entry name" value="Sigma2 domain of RNA polymerase sigma factors"/>
    <property type="match status" value="1"/>
</dbReference>
<feature type="domain" description="RNA polymerase sigma-70 region 2" evidence="6">
    <location>
        <begin position="23"/>
        <end position="89"/>
    </location>
</feature>
<keyword evidence="9" id="KW-1185">Reference proteome</keyword>
<dbReference type="Pfam" id="PF04542">
    <property type="entry name" value="Sigma70_r2"/>
    <property type="match status" value="1"/>
</dbReference>
<dbReference type="InterPro" id="IPR036388">
    <property type="entry name" value="WH-like_DNA-bd_sf"/>
</dbReference>
<comment type="similarity">
    <text evidence="1">Belongs to the sigma-70 factor family. ECF subfamily.</text>
</comment>
<dbReference type="Gene3D" id="1.10.1740.10">
    <property type="match status" value="1"/>
</dbReference>
<dbReference type="Gene3D" id="1.10.10.10">
    <property type="entry name" value="Winged helix-like DNA-binding domain superfamily/Winged helix DNA-binding domain"/>
    <property type="match status" value="1"/>
</dbReference>
<evidence type="ECO:0000256" key="1">
    <source>
        <dbReference type="ARBA" id="ARBA00010641"/>
    </source>
</evidence>
<name>A0ABY6Z525_9BACL</name>
<keyword evidence="3" id="KW-0731">Sigma factor</keyword>
<evidence type="ECO:0000259" key="6">
    <source>
        <dbReference type="Pfam" id="PF04542"/>
    </source>
</evidence>
<sequence length="181" mass="21261">MNWEEGDTFVADDLSTTEAIRQLFDLYADDVYRIARFTLGCHEDAKDAVQEIFLRVVKSYDGFRREANAKTWLLRIARNYLTDIIRKRQTERNYLKDYQPPYLGDETNSAEIAIELEQALLQLKHNYRTVFVLRHVQHLTTDEIANVLGWSNARVRTTLHRAILQLRSLLDESDTEVGDRR</sequence>
<reference evidence="8" key="1">
    <citation type="submission" date="2022-08" db="EMBL/GenBank/DDBJ databases">
        <title>Alicyclobacillus dauci DSM2870, complete genome.</title>
        <authorList>
            <person name="Wang Q."/>
            <person name="Cai R."/>
            <person name="Wang Z."/>
        </authorList>
    </citation>
    <scope>NUCLEOTIDE SEQUENCE</scope>
    <source>
        <strain evidence="8">DSM 28700</strain>
    </source>
</reference>
<dbReference type="PANTHER" id="PTHR43133">
    <property type="entry name" value="RNA POLYMERASE ECF-TYPE SIGMA FACTO"/>
    <property type="match status" value="1"/>
</dbReference>
<keyword evidence="4" id="KW-0238">DNA-binding</keyword>
<dbReference type="Pfam" id="PF08281">
    <property type="entry name" value="Sigma70_r4_2"/>
    <property type="match status" value="1"/>
</dbReference>
<dbReference type="EMBL" id="CP104064">
    <property type="protein sequence ID" value="WAH37768.1"/>
    <property type="molecule type" value="Genomic_DNA"/>
</dbReference>
<keyword evidence="2" id="KW-0805">Transcription regulation</keyword>
<evidence type="ECO:0000313" key="9">
    <source>
        <dbReference type="Proteomes" id="UP001164803"/>
    </source>
</evidence>
<accession>A0ABY6Z525</accession>
<gene>
    <name evidence="8" type="ORF">NZD86_04495</name>
</gene>
<dbReference type="Proteomes" id="UP001164803">
    <property type="component" value="Chromosome"/>
</dbReference>
<dbReference type="PANTHER" id="PTHR43133:SF8">
    <property type="entry name" value="RNA POLYMERASE SIGMA FACTOR HI_1459-RELATED"/>
    <property type="match status" value="1"/>
</dbReference>
<dbReference type="InterPro" id="IPR013325">
    <property type="entry name" value="RNA_pol_sigma_r2"/>
</dbReference>
<dbReference type="RefSeq" id="WP_268045292.1">
    <property type="nucleotide sequence ID" value="NZ_CP104064.1"/>
</dbReference>
<dbReference type="CDD" id="cd06171">
    <property type="entry name" value="Sigma70_r4"/>
    <property type="match status" value="1"/>
</dbReference>
<evidence type="ECO:0000256" key="4">
    <source>
        <dbReference type="ARBA" id="ARBA00023125"/>
    </source>
</evidence>
<dbReference type="NCBIfam" id="TIGR02937">
    <property type="entry name" value="sigma70-ECF"/>
    <property type="match status" value="1"/>
</dbReference>
<keyword evidence="5" id="KW-0804">Transcription</keyword>
<feature type="domain" description="RNA polymerase sigma factor 70 region 4 type 2" evidence="7">
    <location>
        <begin position="115"/>
        <end position="166"/>
    </location>
</feature>
<evidence type="ECO:0000313" key="8">
    <source>
        <dbReference type="EMBL" id="WAH37768.1"/>
    </source>
</evidence>
<evidence type="ECO:0000256" key="3">
    <source>
        <dbReference type="ARBA" id="ARBA00023082"/>
    </source>
</evidence>
<dbReference type="InterPro" id="IPR039425">
    <property type="entry name" value="RNA_pol_sigma-70-like"/>
</dbReference>